<evidence type="ECO:0000313" key="1">
    <source>
        <dbReference type="EMBL" id="MDR7273849.1"/>
    </source>
</evidence>
<proteinExistence type="predicted"/>
<gene>
    <name evidence="1" type="ORF">J2S41_000627</name>
</gene>
<reference evidence="1" key="1">
    <citation type="submission" date="2023-07" db="EMBL/GenBank/DDBJ databases">
        <title>Sequencing the genomes of 1000 actinobacteria strains.</title>
        <authorList>
            <person name="Klenk H.-P."/>
        </authorList>
    </citation>
    <scope>NUCLEOTIDE SEQUENCE</scope>
    <source>
        <strain evidence="1">DSM 44707</strain>
    </source>
</reference>
<comment type="caution">
    <text evidence="1">The sequence shown here is derived from an EMBL/GenBank/DDBJ whole genome shotgun (WGS) entry which is preliminary data.</text>
</comment>
<sequence length="91" mass="10159">MRDNEKVRFDPTAPDIRPVGWQVQMRIDWVVTQVMATHRGLPEEQVRIELAQRLRGMGATAGQRQVDNYARAISAMPQLPATGTATDTAGR</sequence>
<dbReference type="AlphaFoldDB" id="A0AAE3YK35"/>
<dbReference type="Proteomes" id="UP001183643">
    <property type="component" value="Unassembled WGS sequence"/>
</dbReference>
<dbReference type="EMBL" id="JAVDYB010000001">
    <property type="protein sequence ID" value="MDR7273849.1"/>
    <property type="molecule type" value="Genomic_DNA"/>
</dbReference>
<evidence type="ECO:0000313" key="2">
    <source>
        <dbReference type="Proteomes" id="UP001183643"/>
    </source>
</evidence>
<organism evidence="1 2">
    <name type="scientific">Catenuloplanes atrovinosus</name>
    <dbReference type="NCBI Taxonomy" id="137266"/>
    <lineage>
        <taxon>Bacteria</taxon>
        <taxon>Bacillati</taxon>
        <taxon>Actinomycetota</taxon>
        <taxon>Actinomycetes</taxon>
        <taxon>Micromonosporales</taxon>
        <taxon>Micromonosporaceae</taxon>
        <taxon>Catenuloplanes</taxon>
    </lineage>
</organism>
<protein>
    <submittedName>
        <fullName evidence="1">Uncharacterized protein</fullName>
    </submittedName>
</protein>
<accession>A0AAE3YK35</accession>
<dbReference type="RefSeq" id="WP_310362814.1">
    <property type="nucleotide sequence ID" value="NZ_JAVDYB010000001.1"/>
</dbReference>
<name>A0AAE3YK35_9ACTN</name>
<keyword evidence="2" id="KW-1185">Reference proteome</keyword>